<proteinExistence type="predicted"/>
<name>A0ABW4ZNT7_9SPHI</name>
<dbReference type="Proteomes" id="UP001597387">
    <property type="component" value="Unassembled WGS sequence"/>
</dbReference>
<reference evidence="3" key="1">
    <citation type="journal article" date="2019" name="Int. J. Syst. Evol. Microbiol.">
        <title>The Global Catalogue of Microorganisms (GCM) 10K type strain sequencing project: providing services to taxonomists for standard genome sequencing and annotation.</title>
        <authorList>
            <consortium name="The Broad Institute Genomics Platform"/>
            <consortium name="The Broad Institute Genome Sequencing Center for Infectious Disease"/>
            <person name="Wu L."/>
            <person name="Ma J."/>
        </authorList>
    </citation>
    <scope>NUCLEOTIDE SEQUENCE [LARGE SCALE GENOMIC DNA]</scope>
    <source>
        <strain evidence="3">KCTC 42217</strain>
    </source>
</reference>
<feature type="domain" description="YdhG-like" evidence="1">
    <location>
        <begin position="25"/>
        <end position="121"/>
    </location>
</feature>
<dbReference type="RefSeq" id="WP_255900753.1">
    <property type="nucleotide sequence ID" value="NZ_JAFMZO010000002.1"/>
</dbReference>
<dbReference type="Pfam" id="PF08818">
    <property type="entry name" value="DUF1801"/>
    <property type="match status" value="1"/>
</dbReference>
<evidence type="ECO:0000313" key="2">
    <source>
        <dbReference type="EMBL" id="MFD2163511.1"/>
    </source>
</evidence>
<accession>A0ABW4ZNT7</accession>
<protein>
    <submittedName>
        <fullName evidence="2">DUF1801 domain-containing protein</fullName>
    </submittedName>
</protein>
<comment type="caution">
    <text evidence="2">The sequence shown here is derived from an EMBL/GenBank/DDBJ whole genome shotgun (WGS) entry which is preliminary data.</text>
</comment>
<gene>
    <name evidence="2" type="ORF">ACFSJU_13970</name>
</gene>
<organism evidence="2 3">
    <name type="scientific">Paradesertivirga mongoliensis</name>
    <dbReference type="NCBI Taxonomy" id="2100740"/>
    <lineage>
        <taxon>Bacteria</taxon>
        <taxon>Pseudomonadati</taxon>
        <taxon>Bacteroidota</taxon>
        <taxon>Sphingobacteriia</taxon>
        <taxon>Sphingobacteriales</taxon>
        <taxon>Sphingobacteriaceae</taxon>
        <taxon>Paradesertivirga</taxon>
    </lineage>
</organism>
<dbReference type="InterPro" id="IPR014922">
    <property type="entry name" value="YdhG-like"/>
</dbReference>
<evidence type="ECO:0000259" key="1">
    <source>
        <dbReference type="Pfam" id="PF08818"/>
    </source>
</evidence>
<dbReference type="EMBL" id="JBHUHZ010000002">
    <property type="protein sequence ID" value="MFD2163511.1"/>
    <property type="molecule type" value="Genomic_DNA"/>
</dbReference>
<evidence type="ECO:0000313" key="3">
    <source>
        <dbReference type="Proteomes" id="UP001597387"/>
    </source>
</evidence>
<dbReference type="SUPFAM" id="SSF159888">
    <property type="entry name" value="YdhG-like"/>
    <property type="match status" value="1"/>
</dbReference>
<keyword evidence="3" id="KW-1185">Reference proteome</keyword>
<sequence length="131" mass="15124">MKNKLPENKSDEVNEWMLKLKHPLKAEIEAVRKIVMDANSAIAEHIKWAAPSFFCTAGLDKTGMATFNHRQPKYVHLVFHNGIILNDQSGLLQGDYKDRRMAYFYSMEDIESKKKELVRAVNTWVEIISNS</sequence>